<dbReference type="EMBL" id="JACVVK020000011">
    <property type="protein sequence ID" value="KAK7505310.1"/>
    <property type="molecule type" value="Genomic_DNA"/>
</dbReference>
<evidence type="ECO:0000313" key="1">
    <source>
        <dbReference type="EMBL" id="KAK7505310.1"/>
    </source>
</evidence>
<proteinExistence type="predicted"/>
<dbReference type="AlphaFoldDB" id="A0ABD0M095"/>
<dbReference type="Gene3D" id="3.30.70.1470">
    <property type="entry name" value="Caspase-like"/>
    <property type="match status" value="1"/>
</dbReference>
<accession>A0ABD0M095</accession>
<name>A0ABD0M095_9CAEN</name>
<reference evidence="1 2" key="1">
    <citation type="journal article" date="2023" name="Sci. Data">
        <title>Genome assembly of the Korean intertidal mud-creeper Batillaria attramentaria.</title>
        <authorList>
            <person name="Patra A.K."/>
            <person name="Ho P.T."/>
            <person name="Jun S."/>
            <person name="Lee S.J."/>
            <person name="Kim Y."/>
            <person name="Won Y.J."/>
        </authorList>
    </citation>
    <scope>NUCLEOTIDE SEQUENCE [LARGE SCALE GENOMIC DNA]</scope>
    <source>
        <strain evidence="1">Wonlab-2016</strain>
    </source>
</reference>
<dbReference type="InterPro" id="IPR029030">
    <property type="entry name" value="Caspase-like_dom_sf"/>
</dbReference>
<evidence type="ECO:0000313" key="2">
    <source>
        <dbReference type="Proteomes" id="UP001519460"/>
    </source>
</evidence>
<sequence length="58" mass="6745">SLSLLSYRREIVEILTQATLEVSSMIIETQEGAEKQSPAQYSTLRKKLFFVHPQQRYT</sequence>
<feature type="non-terminal residue" evidence="1">
    <location>
        <position position="1"/>
    </location>
</feature>
<dbReference type="Proteomes" id="UP001519460">
    <property type="component" value="Unassembled WGS sequence"/>
</dbReference>
<gene>
    <name evidence="1" type="ORF">BaRGS_00003472</name>
</gene>
<dbReference type="SUPFAM" id="SSF52129">
    <property type="entry name" value="Caspase-like"/>
    <property type="match status" value="1"/>
</dbReference>
<comment type="caution">
    <text evidence="1">The sequence shown here is derived from an EMBL/GenBank/DDBJ whole genome shotgun (WGS) entry which is preliminary data.</text>
</comment>
<protein>
    <submittedName>
        <fullName evidence="1">Uncharacterized protein</fullName>
    </submittedName>
</protein>
<organism evidence="1 2">
    <name type="scientific">Batillaria attramentaria</name>
    <dbReference type="NCBI Taxonomy" id="370345"/>
    <lineage>
        <taxon>Eukaryota</taxon>
        <taxon>Metazoa</taxon>
        <taxon>Spiralia</taxon>
        <taxon>Lophotrochozoa</taxon>
        <taxon>Mollusca</taxon>
        <taxon>Gastropoda</taxon>
        <taxon>Caenogastropoda</taxon>
        <taxon>Sorbeoconcha</taxon>
        <taxon>Cerithioidea</taxon>
        <taxon>Batillariidae</taxon>
        <taxon>Batillaria</taxon>
    </lineage>
</organism>
<keyword evidence="2" id="KW-1185">Reference proteome</keyword>